<gene>
    <name evidence="1" type="ORF">KIN20_024656</name>
</gene>
<dbReference type="AlphaFoldDB" id="A0AAD5MTT8"/>
<evidence type="ECO:0000313" key="2">
    <source>
        <dbReference type="Proteomes" id="UP001196413"/>
    </source>
</evidence>
<evidence type="ECO:0000313" key="1">
    <source>
        <dbReference type="EMBL" id="KAJ1364535.1"/>
    </source>
</evidence>
<protein>
    <submittedName>
        <fullName evidence="1">Uncharacterized protein</fullName>
    </submittedName>
</protein>
<dbReference type="Proteomes" id="UP001196413">
    <property type="component" value="Unassembled WGS sequence"/>
</dbReference>
<comment type="caution">
    <text evidence="1">The sequence shown here is derived from an EMBL/GenBank/DDBJ whole genome shotgun (WGS) entry which is preliminary data.</text>
</comment>
<organism evidence="1 2">
    <name type="scientific">Parelaphostrongylus tenuis</name>
    <name type="common">Meningeal worm</name>
    <dbReference type="NCBI Taxonomy" id="148309"/>
    <lineage>
        <taxon>Eukaryota</taxon>
        <taxon>Metazoa</taxon>
        <taxon>Ecdysozoa</taxon>
        <taxon>Nematoda</taxon>
        <taxon>Chromadorea</taxon>
        <taxon>Rhabditida</taxon>
        <taxon>Rhabditina</taxon>
        <taxon>Rhabditomorpha</taxon>
        <taxon>Strongyloidea</taxon>
        <taxon>Metastrongylidae</taxon>
        <taxon>Parelaphostrongylus</taxon>
    </lineage>
</organism>
<accession>A0AAD5MTT8</accession>
<sequence length="54" mass="5766">MTDRVAITMISIEVVDDGRMAVGFKRDGGKWTHQSGFCLSFDLLIFAGEAAGSG</sequence>
<name>A0AAD5MTT8_PARTN</name>
<keyword evidence="2" id="KW-1185">Reference proteome</keyword>
<reference evidence="1" key="1">
    <citation type="submission" date="2021-06" db="EMBL/GenBank/DDBJ databases">
        <title>Parelaphostrongylus tenuis whole genome reference sequence.</title>
        <authorList>
            <person name="Garwood T.J."/>
            <person name="Larsen P.A."/>
            <person name="Fountain-Jones N.M."/>
            <person name="Garbe J.R."/>
            <person name="Macchietto M.G."/>
            <person name="Kania S.A."/>
            <person name="Gerhold R.W."/>
            <person name="Richards J.E."/>
            <person name="Wolf T.M."/>
        </authorList>
    </citation>
    <scope>NUCLEOTIDE SEQUENCE</scope>
    <source>
        <strain evidence="1">MNPRO001-30</strain>
        <tissue evidence="1">Meninges</tissue>
    </source>
</reference>
<dbReference type="EMBL" id="JAHQIW010004999">
    <property type="protein sequence ID" value="KAJ1364535.1"/>
    <property type="molecule type" value="Genomic_DNA"/>
</dbReference>
<proteinExistence type="predicted"/>